<keyword evidence="4" id="KW-0067">ATP-binding</keyword>
<protein>
    <submittedName>
        <fullName evidence="10">LuxR family transcriptional regulator</fullName>
    </submittedName>
</protein>
<dbReference type="InterPro" id="IPR036640">
    <property type="entry name" value="ABC1_TM_sf"/>
</dbReference>
<dbReference type="EMBL" id="PXOH01000036">
    <property type="protein sequence ID" value="PSF32668.1"/>
    <property type="molecule type" value="Genomic_DNA"/>
</dbReference>
<dbReference type="InterPro" id="IPR027417">
    <property type="entry name" value="P-loop_NTPase"/>
</dbReference>
<feature type="domain" description="ABC transporter" evidence="8">
    <location>
        <begin position="337"/>
        <end position="571"/>
    </location>
</feature>
<evidence type="ECO:0000259" key="8">
    <source>
        <dbReference type="PROSITE" id="PS50893"/>
    </source>
</evidence>
<dbReference type="InterPro" id="IPR017871">
    <property type="entry name" value="ABC_transporter-like_CS"/>
</dbReference>
<keyword evidence="5 7" id="KW-1133">Transmembrane helix</keyword>
<evidence type="ECO:0000256" key="3">
    <source>
        <dbReference type="ARBA" id="ARBA00022741"/>
    </source>
</evidence>
<dbReference type="PANTHER" id="PTHR43394:SF1">
    <property type="entry name" value="ATP-BINDING CASSETTE SUB-FAMILY B MEMBER 10, MITOCHONDRIAL"/>
    <property type="match status" value="1"/>
</dbReference>
<dbReference type="InterPro" id="IPR011527">
    <property type="entry name" value="ABC1_TM_dom"/>
</dbReference>
<sequence length="575" mass="64387">MKTRSSYWELIPYIRPQTQRISLALVCTIIFTIFWPILAWLVGRMAKYIGAGDVRAIASLAGLAAIIFLVRGVAQFGQDSMMSYAALKITLNLRNAIYAHVQRLSIDYFELTKTGDLAYRLTEEVDRVGEVVRKFFHDFIPSTLQLIVVMGYMFFINWQLTIGALIIAPLMGVIIGGFGEKLLEISRRSQKRISNLSALLIEVFSGIRLVQAFAAEDYHAQRFSEESESNRRAKYQAEKFKALQFVIVGFLEAMSIVLLFLLAGWQISEGNLTGINFLSYIAAVAMLLDPIAHLTNDYSIFKEGQASSDRLFELLAIQPKITEKEDAITLPSLTGKVEYRHVSFAYTEERPVLKNIDFIAYPGEMIALVGASGAGKTTLVNLLPRFYDPIRGDILVDGVNIKDVSLKSLRKQISMVLQDNVIFSGTILDNIVFGKTELDLSDIELAAKIANAHQFISELPQGYYSYLGERGVNLSGGQKQRIAIARAILANPRILILDEATSALDSESEALVQEALERIMKERTVFVIAHRLATVRRADRILVLESGQIIESGTHEELLSHNGKYAQFHTRQFQD</sequence>
<evidence type="ECO:0000256" key="4">
    <source>
        <dbReference type="ARBA" id="ARBA00022840"/>
    </source>
</evidence>
<dbReference type="Gene3D" id="1.20.1560.10">
    <property type="entry name" value="ABC transporter type 1, transmembrane domain"/>
    <property type="match status" value="1"/>
</dbReference>
<proteinExistence type="predicted"/>
<name>A0A2T1LSK1_9CHRO</name>
<dbReference type="PROSITE" id="PS50929">
    <property type="entry name" value="ABC_TM1F"/>
    <property type="match status" value="1"/>
</dbReference>
<evidence type="ECO:0000259" key="9">
    <source>
        <dbReference type="PROSITE" id="PS50929"/>
    </source>
</evidence>
<comment type="caution">
    <text evidence="10">The sequence shown here is derived from an EMBL/GenBank/DDBJ whole genome shotgun (WGS) entry which is preliminary data.</text>
</comment>
<dbReference type="GO" id="GO:0005886">
    <property type="term" value="C:plasma membrane"/>
    <property type="evidence" value="ECO:0007669"/>
    <property type="project" value="UniProtKB-SubCell"/>
</dbReference>
<dbReference type="GO" id="GO:0015421">
    <property type="term" value="F:ABC-type oligopeptide transporter activity"/>
    <property type="evidence" value="ECO:0007669"/>
    <property type="project" value="TreeGrafter"/>
</dbReference>
<feature type="transmembrane region" description="Helical" evidence="7">
    <location>
        <begin position="54"/>
        <end position="74"/>
    </location>
</feature>
<feature type="transmembrane region" description="Helical" evidence="7">
    <location>
        <begin position="135"/>
        <end position="156"/>
    </location>
</feature>
<dbReference type="Gene3D" id="3.40.50.300">
    <property type="entry name" value="P-loop containing nucleotide triphosphate hydrolases"/>
    <property type="match status" value="1"/>
</dbReference>
<dbReference type="GO" id="GO:0005524">
    <property type="term" value="F:ATP binding"/>
    <property type="evidence" value="ECO:0007669"/>
    <property type="project" value="UniProtKB-KW"/>
</dbReference>
<dbReference type="OrthoDB" id="9762778at2"/>
<dbReference type="FunFam" id="3.40.50.300:FF:000218">
    <property type="entry name" value="Multidrug ABC transporter ATP-binding protein"/>
    <property type="match status" value="1"/>
</dbReference>
<keyword evidence="11" id="KW-1185">Reference proteome</keyword>
<evidence type="ECO:0000256" key="6">
    <source>
        <dbReference type="ARBA" id="ARBA00023136"/>
    </source>
</evidence>
<gene>
    <name evidence="10" type="ORF">C7H19_21320</name>
</gene>
<dbReference type="SMART" id="SM00382">
    <property type="entry name" value="AAA"/>
    <property type="match status" value="1"/>
</dbReference>
<feature type="transmembrane region" description="Helical" evidence="7">
    <location>
        <begin position="277"/>
        <end position="295"/>
    </location>
</feature>
<feature type="transmembrane region" description="Helical" evidence="7">
    <location>
        <begin position="242"/>
        <end position="265"/>
    </location>
</feature>
<dbReference type="SUPFAM" id="SSF90123">
    <property type="entry name" value="ABC transporter transmembrane region"/>
    <property type="match status" value="1"/>
</dbReference>
<reference evidence="10 11" key="2">
    <citation type="submission" date="2018-03" db="EMBL/GenBank/DDBJ databases">
        <authorList>
            <person name="Keele B.F."/>
        </authorList>
    </citation>
    <scope>NUCLEOTIDE SEQUENCE [LARGE SCALE GENOMIC DNA]</scope>
    <source>
        <strain evidence="10 11">CCALA 016</strain>
    </source>
</reference>
<evidence type="ECO:0000313" key="11">
    <source>
        <dbReference type="Proteomes" id="UP000239001"/>
    </source>
</evidence>
<keyword evidence="6 7" id="KW-0472">Membrane</keyword>
<accession>A0A2T1LSK1</accession>
<dbReference type="PROSITE" id="PS50893">
    <property type="entry name" value="ABC_TRANSPORTER_2"/>
    <property type="match status" value="1"/>
</dbReference>
<dbReference type="AlphaFoldDB" id="A0A2T1LSK1"/>
<feature type="transmembrane region" description="Helical" evidence="7">
    <location>
        <begin position="162"/>
        <end position="183"/>
    </location>
</feature>
<evidence type="ECO:0000256" key="2">
    <source>
        <dbReference type="ARBA" id="ARBA00022692"/>
    </source>
</evidence>
<dbReference type="Pfam" id="PF00005">
    <property type="entry name" value="ABC_tran"/>
    <property type="match status" value="1"/>
</dbReference>
<feature type="domain" description="ABC transmembrane type-1" evidence="9">
    <location>
        <begin position="23"/>
        <end position="303"/>
    </location>
</feature>
<evidence type="ECO:0000256" key="7">
    <source>
        <dbReference type="SAM" id="Phobius"/>
    </source>
</evidence>
<dbReference type="PANTHER" id="PTHR43394">
    <property type="entry name" value="ATP-DEPENDENT PERMEASE MDL1, MITOCHONDRIAL"/>
    <property type="match status" value="1"/>
</dbReference>
<dbReference type="InterPro" id="IPR003593">
    <property type="entry name" value="AAA+_ATPase"/>
</dbReference>
<reference evidence="10 11" key="1">
    <citation type="submission" date="2018-03" db="EMBL/GenBank/DDBJ databases">
        <title>The ancient ancestry and fast evolution of plastids.</title>
        <authorList>
            <person name="Moore K.R."/>
            <person name="Magnabosco C."/>
            <person name="Momper L."/>
            <person name="Gold D.A."/>
            <person name="Bosak T."/>
            <person name="Fournier G.P."/>
        </authorList>
    </citation>
    <scope>NUCLEOTIDE SEQUENCE [LARGE SCALE GENOMIC DNA]</scope>
    <source>
        <strain evidence="10 11">CCALA 016</strain>
    </source>
</reference>
<evidence type="ECO:0000256" key="1">
    <source>
        <dbReference type="ARBA" id="ARBA00004651"/>
    </source>
</evidence>
<keyword evidence="2 7" id="KW-0812">Transmembrane</keyword>
<dbReference type="GO" id="GO:0016887">
    <property type="term" value="F:ATP hydrolysis activity"/>
    <property type="evidence" value="ECO:0007669"/>
    <property type="project" value="InterPro"/>
</dbReference>
<keyword evidence="3" id="KW-0547">Nucleotide-binding</keyword>
<dbReference type="CDD" id="cd07346">
    <property type="entry name" value="ABC_6TM_exporters"/>
    <property type="match status" value="1"/>
</dbReference>
<dbReference type="PROSITE" id="PS00211">
    <property type="entry name" value="ABC_TRANSPORTER_1"/>
    <property type="match status" value="1"/>
</dbReference>
<evidence type="ECO:0000256" key="5">
    <source>
        <dbReference type="ARBA" id="ARBA00022989"/>
    </source>
</evidence>
<organism evidence="10 11">
    <name type="scientific">Aphanothece hegewaldii CCALA 016</name>
    <dbReference type="NCBI Taxonomy" id="2107694"/>
    <lineage>
        <taxon>Bacteria</taxon>
        <taxon>Bacillati</taxon>
        <taxon>Cyanobacteriota</taxon>
        <taxon>Cyanophyceae</taxon>
        <taxon>Oscillatoriophycideae</taxon>
        <taxon>Chroococcales</taxon>
        <taxon>Aphanothecaceae</taxon>
        <taxon>Aphanothece</taxon>
    </lineage>
</organism>
<evidence type="ECO:0000313" key="10">
    <source>
        <dbReference type="EMBL" id="PSF32668.1"/>
    </source>
</evidence>
<dbReference type="InterPro" id="IPR039421">
    <property type="entry name" value="Type_1_exporter"/>
</dbReference>
<dbReference type="Proteomes" id="UP000239001">
    <property type="component" value="Unassembled WGS sequence"/>
</dbReference>
<comment type="subcellular location">
    <subcellularLocation>
        <location evidence="1">Cell membrane</location>
        <topology evidence="1">Multi-pass membrane protein</topology>
    </subcellularLocation>
</comment>
<dbReference type="RefSeq" id="WP_106458933.1">
    <property type="nucleotide sequence ID" value="NZ_PXOH01000036.1"/>
</dbReference>
<dbReference type="Pfam" id="PF00664">
    <property type="entry name" value="ABC_membrane"/>
    <property type="match status" value="1"/>
</dbReference>
<feature type="transmembrane region" description="Helical" evidence="7">
    <location>
        <begin position="21"/>
        <end position="42"/>
    </location>
</feature>
<dbReference type="InterPro" id="IPR003439">
    <property type="entry name" value="ABC_transporter-like_ATP-bd"/>
</dbReference>
<dbReference type="SUPFAM" id="SSF52540">
    <property type="entry name" value="P-loop containing nucleoside triphosphate hydrolases"/>
    <property type="match status" value="1"/>
</dbReference>